<dbReference type="InterPro" id="IPR036162">
    <property type="entry name" value="Resolvase-like_N_sf"/>
</dbReference>
<dbReference type="InterPro" id="IPR006119">
    <property type="entry name" value="Resolv_N"/>
</dbReference>
<keyword evidence="1" id="KW-0238">DNA-binding</keyword>
<dbReference type="Pfam" id="PF00239">
    <property type="entry name" value="Resolvase"/>
    <property type="match status" value="1"/>
</dbReference>
<keyword evidence="2" id="KW-0233">DNA recombination</keyword>
<gene>
    <name evidence="5" type="ORF">J2X21_003440</name>
</gene>
<reference evidence="5 6" key="1">
    <citation type="submission" date="2023-07" db="EMBL/GenBank/DDBJ databases">
        <title>Sorghum-associated microbial communities from plants grown in Nebraska, USA.</title>
        <authorList>
            <person name="Schachtman D."/>
        </authorList>
    </citation>
    <scope>NUCLEOTIDE SEQUENCE [LARGE SCALE GENOMIC DNA]</scope>
    <source>
        <strain evidence="5 6">BE316</strain>
    </source>
</reference>
<dbReference type="PROSITE" id="PS51736">
    <property type="entry name" value="RECOMBINASES_3"/>
    <property type="match status" value="1"/>
</dbReference>
<dbReference type="EMBL" id="JAVDXV010000006">
    <property type="protein sequence ID" value="MDR7334288.1"/>
    <property type="molecule type" value="Genomic_DNA"/>
</dbReference>
<proteinExistence type="predicted"/>
<keyword evidence="6" id="KW-1185">Reference proteome</keyword>
<sequence length="539" mass="59491">MKPRVISYVRFSSARQSKGRSEERQGDAAERWCAQHGMKLDESVADLGLSAFTGKHRTKGNLAAFLEQVEEGRVPKGSYLLIEHFDRLSREEIDDADTLVKSILRKDVNIVTLLDGHIYTKKSLNNIAALIGMMLAFAQAHEESFRKGGRVSETFKRKREEGKKVFGSAPGWLRRSQAGGDWEVVEELAESVRKVFEAAGRGMGGPTIAKLANAEGWPVPTRVTSMTTEHWHSRMPQIILKNRAVLGEAQHKLKGKNVLKELESDVPVAVGPPIKDYYPRVISDDLWHLARSSVQTRKTAPPKRDGNYFHVFSGLLRCGHCGASIQRKVEYRGWSRAQLICSSKAAGITKCKTMSALKTEAQVILDICAYAGAHLGLGYDKDAAVKEVAVAESKLADVKTAIANVVAVSRAVGAVPEVLQDIARLTAEREQLENVIEELKAQLAVNPNSLFDTAYAEQVIAVLFETSDDAMRLRADCNNRLRRAVDVIWLWAYDLVAVQFKNSQQLLTIPLGVKAQGDAQPAWAASLKGELELPSLKKS</sequence>
<dbReference type="CDD" id="cd00338">
    <property type="entry name" value="Ser_Recombinase"/>
    <property type="match status" value="1"/>
</dbReference>
<dbReference type="InterPro" id="IPR050639">
    <property type="entry name" value="SSR_resolvase"/>
</dbReference>
<feature type="coiled-coil region" evidence="3">
    <location>
        <begin position="415"/>
        <end position="442"/>
    </location>
</feature>
<evidence type="ECO:0000256" key="1">
    <source>
        <dbReference type="ARBA" id="ARBA00023125"/>
    </source>
</evidence>
<evidence type="ECO:0000256" key="2">
    <source>
        <dbReference type="ARBA" id="ARBA00023172"/>
    </source>
</evidence>
<dbReference type="RefSeq" id="WP_310330602.1">
    <property type="nucleotide sequence ID" value="NZ_JAVDXV010000006.1"/>
</dbReference>
<feature type="domain" description="Resolvase/invertase-type recombinase catalytic" evidence="4">
    <location>
        <begin position="4"/>
        <end position="162"/>
    </location>
</feature>
<dbReference type="Proteomes" id="UP001180825">
    <property type="component" value="Unassembled WGS sequence"/>
</dbReference>
<comment type="caution">
    <text evidence="5">The sequence shown here is derived from an EMBL/GenBank/DDBJ whole genome shotgun (WGS) entry which is preliminary data.</text>
</comment>
<dbReference type="InterPro" id="IPR038109">
    <property type="entry name" value="DNA_bind_recomb_sf"/>
</dbReference>
<evidence type="ECO:0000313" key="6">
    <source>
        <dbReference type="Proteomes" id="UP001180825"/>
    </source>
</evidence>
<dbReference type="PANTHER" id="PTHR30461:SF2">
    <property type="entry name" value="SERINE RECOMBINASE PINE-RELATED"/>
    <property type="match status" value="1"/>
</dbReference>
<accession>A0ABU2ACF7</accession>
<dbReference type="Pfam" id="PF07508">
    <property type="entry name" value="Recombinase"/>
    <property type="match status" value="1"/>
</dbReference>
<evidence type="ECO:0000313" key="5">
    <source>
        <dbReference type="EMBL" id="MDR7334288.1"/>
    </source>
</evidence>
<evidence type="ECO:0000256" key="3">
    <source>
        <dbReference type="SAM" id="Coils"/>
    </source>
</evidence>
<keyword evidence="3" id="KW-0175">Coiled coil</keyword>
<evidence type="ECO:0000259" key="4">
    <source>
        <dbReference type="PROSITE" id="PS51736"/>
    </source>
</evidence>
<dbReference type="InterPro" id="IPR025827">
    <property type="entry name" value="Zn_ribbon_recom_dom"/>
</dbReference>
<dbReference type="PANTHER" id="PTHR30461">
    <property type="entry name" value="DNA-INVERTASE FROM LAMBDOID PROPHAGE"/>
    <property type="match status" value="1"/>
</dbReference>
<dbReference type="SUPFAM" id="SSF53041">
    <property type="entry name" value="Resolvase-like"/>
    <property type="match status" value="1"/>
</dbReference>
<dbReference type="SMART" id="SM00857">
    <property type="entry name" value="Resolvase"/>
    <property type="match status" value="1"/>
</dbReference>
<dbReference type="InterPro" id="IPR011109">
    <property type="entry name" value="DNA_bind_recombinase_dom"/>
</dbReference>
<name>A0ABU2ACF7_9BURK</name>
<dbReference type="Gene3D" id="3.90.1750.20">
    <property type="entry name" value="Putative Large Serine Recombinase, Chain B, Domain 2"/>
    <property type="match status" value="1"/>
</dbReference>
<dbReference type="Pfam" id="PF13408">
    <property type="entry name" value="Zn_ribbon_recom"/>
    <property type="match status" value="1"/>
</dbReference>
<protein>
    <submittedName>
        <fullName evidence="5">DNA invertase Pin-like site-specific DNA recombinase</fullName>
    </submittedName>
</protein>
<dbReference type="Gene3D" id="3.40.50.1390">
    <property type="entry name" value="Resolvase, N-terminal catalytic domain"/>
    <property type="match status" value="1"/>
</dbReference>
<organism evidence="5 6">
    <name type="scientific">Roseateles asaccharophilus</name>
    <dbReference type="NCBI Taxonomy" id="582607"/>
    <lineage>
        <taxon>Bacteria</taxon>
        <taxon>Pseudomonadati</taxon>
        <taxon>Pseudomonadota</taxon>
        <taxon>Betaproteobacteria</taxon>
        <taxon>Burkholderiales</taxon>
        <taxon>Sphaerotilaceae</taxon>
        <taxon>Roseateles</taxon>
    </lineage>
</organism>